<dbReference type="AlphaFoldDB" id="A0A2S6IA78"/>
<protein>
    <submittedName>
        <fullName evidence="5">Type I restriction modification DNA specificity protein</fullName>
    </submittedName>
</protein>
<accession>A0A2S6IA78</accession>
<evidence type="ECO:0000256" key="2">
    <source>
        <dbReference type="ARBA" id="ARBA00022747"/>
    </source>
</evidence>
<evidence type="ECO:0000259" key="4">
    <source>
        <dbReference type="Pfam" id="PF01420"/>
    </source>
</evidence>
<dbReference type="OrthoDB" id="1491194at2"/>
<dbReference type="Gene3D" id="3.90.220.20">
    <property type="entry name" value="DNA methylase specificity domains"/>
    <property type="match status" value="1"/>
</dbReference>
<dbReference type="RefSeq" id="WP_104418910.1">
    <property type="nucleotide sequence ID" value="NZ_PTJC01000005.1"/>
</dbReference>
<dbReference type="Pfam" id="PF01420">
    <property type="entry name" value="Methylase_S"/>
    <property type="match status" value="1"/>
</dbReference>
<dbReference type="GO" id="GO:0003677">
    <property type="term" value="F:DNA binding"/>
    <property type="evidence" value="ECO:0007669"/>
    <property type="project" value="UniProtKB-KW"/>
</dbReference>
<dbReference type="SUPFAM" id="SSF116734">
    <property type="entry name" value="DNA methylase specificity domain"/>
    <property type="match status" value="1"/>
</dbReference>
<evidence type="ECO:0000256" key="1">
    <source>
        <dbReference type="ARBA" id="ARBA00010923"/>
    </source>
</evidence>
<dbReference type="EMBL" id="PTJC01000005">
    <property type="protein sequence ID" value="PPK88359.1"/>
    <property type="molecule type" value="Genomic_DNA"/>
</dbReference>
<proteinExistence type="inferred from homology"/>
<keyword evidence="2" id="KW-0680">Restriction system</keyword>
<organism evidence="5 6">
    <name type="scientific">Neolewinella xylanilytica</name>
    <dbReference type="NCBI Taxonomy" id="1514080"/>
    <lineage>
        <taxon>Bacteria</taxon>
        <taxon>Pseudomonadati</taxon>
        <taxon>Bacteroidota</taxon>
        <taxon>Saprospiria</taxon>
        <taxon>Saprospirales</taxon>
        <taxon>Lewinellaceae</taxon>
        <taxon>Neolewinella</taxon>
    </lineage>
</organism>
<dbReference type="Proteomes" id="UP000237662">
    <property type="component" value="Unassembled WGS sequence"/>
</dbReference>
<gene>
    <name evidence="5" type="ORF">CLV84_1326</name>
</gene>
<dbReference type="GO" id="GO:0009307">
    <property type="term" value="P:DNA restriction-modification system"/>
    <property type="evidence" value="ECO:0007669"/>
    <property type="project" value="UniProtKB-KW"/>
</dbReference>
<evidence type="ECO:0000256" key="3">
    <source>
        <dbReference type="ARBA" id="ARBA00023125"/>
    </source>
</evidence>
<dbReference type="InterPro" id="IPR000055">
    <property type="entry name" value="Restrct_endonuc_typeI_TRD"/>
</dbReference>
<comment type="caution">
    <text evidence="5">The sequence shown here is derived from an EMBL/GenBank/DDBJ whole genome shotgun (WGS) entry which is preliminary data.</text>
</comment>
<evidence type="ECO:0000313" key="6">
    <source>
        <dbReference type="Proteomes" id="UP000237662"/>
    </source>
</evidence>
<keyword evidence="3" id="KW-0238">DNA-binding</keyword>
<sequence>MKAVSQQLYESGINFIDQSIDDFAARRYKYSVLHFAAGIEVILKARIVHEDWRLIVHRKKRMQVTESGFASGDFYSIKPSDCIKCLQDELKIEVPKCGANFDLISQLRNKAVHFILTDEDGSIELLQYHAYNDLRRFIRSNQYVFRGHRNDIKRLFQKLGDFVGTRFEKQIEGLNASLTQRLTYLSRQLKLEDQFELGVWQKLSVEYLLKSKRSPLYRVGKIVRCTKVDLQHNKYSLTINQDRNGWSVYEGHEKCANQGMVVLFKDEILSKFYQYVLTFNSAKFYHTHKQGSMLPFVSRTDFEQFLIPSPPTEVMRTIVATMDAFAKRKQLLKGKLDALIEFDKGVKQQKYI</sequence>
<dbReference type="InterPro" id="IPR044946">
    <property type="entry name" value="Restrct_endonuc_typeI_TRD_sf"/>
</dbReference>
<feature type="domain" description="Type I restriction modification DNA specificity" evidence="4">
    <location>
        <begin position="231"/>
        <end position="338"/>
    </location>
</feature>
<evidence type="ECO:0000313" key="5">
    <source>
        <dbReference type="EMBL" id="PPK88359.1"/>
    </source>
</evidence>
<keyword evidence="6" id="KW-1185">Reference proteome</keyword>
<comment type="similarity">
    <text evidence="1">Belongs to the type-I restriction system S methylase family.</text>
</comment>
<reference evidence="5 6" key="1">
    <citation type="submission" date="2018-02" db="EMBL/GenBank/DDBJ databases">
        <title>Genomic Encyclopedia of Archaeal and Bacterial Type Strains, Phase II (KMG-II): from individual species to whole genera.</title>
        <authorList>
            <person name="Goeker M."/>
        </authorList>
    </citation>
    <scope>NUCLEOTIDE SEQUENCE [LARGE SCALE GENOMIC DNA]</scope>
    <source>
        <strain evidence="5 6">DSM 29526</strain>
    </source>
</reference>
<name>A0A2S6IA78_9BACT</name>